<keyword evidence="15" id="KW-1185">Reference proteome</keyword>
<dbReference type="FunFam" id="3.40.50.300:FF:002356">
    <property type="entry name" value="U3 small nucleolar RNA-associated protein 25"/>
    <property type="match status" value="1"/>
</dbReference>
<evidence type="ECO:0000256" key="11">
    <source>
        <dbReference type="SAM" id="MobiDB-lite"/>
    </source>
</evidence>
<keyword evidence="6 10" id="KW-0690">Ribosome biogenesis</keyword>
<evidence type="ECO:0000256" key="2">
    <source>
        <dbReference type="ARBA" id="ARBA00004604"/>
    </source>
</evidence>
<dbReference type="InterPro" id="IPR010678">
    <property type="entry name" value="UTP25"/>
</dbReference>
<evidence type="ECO:0000256" key="6">
    <source>
        <dbReference type="ARBA" id="ARBA00022517"/>
    </source>
</evidence>
<feature type="compositionally biased region" description="Polar residues" evidence="11">
    <location>
        <begin position="1"/>
        <end position="13"/>
    </location>
</feature>
<dbReference type="Pfam" id="PF06862">
    <property type="entry name" value="Utp25_C"/>
    <property type="match status" value="1"/>
</dbReference>
<dbReference type="PANTHER" id="PTHR12933:SF0">
    <property type="entry name" value="U3 SMALL NUCLEOLAR RNA-ASSOCIATED PROTEIN 25 HOMOLOG"/>
    <property type="match status" value="1"/>
</dbReference>
<evidence type="ECO:0000259" key="13">
    <source>
        <dbReference type="Pfam" id="PF22916"/>
    </source>
</evidence>
<dbReference type="EMBL" id="KV454407">
    <property type="protein sequence ID" value="ODQ67287.1"/>
    <property type="molecule type" value="Genomic_DNA"/>
</dbReference>
<evidence type="ECO:0000256" key="8">
    <source>
        <dbReference type="ARBA" id="ARBA00023242"/>
    </source>
</evidence>
<name>A0A1E3PR18_9ASCO</name>
<dbReference type="GO" id="GO:0032040">
    <property type="term" value="C:small-subunit processome"/>
    <property type="evidence" value="ECO:0007669"/>
    <property type="project" value="TreeGrafter"/>
</dbReference>
<feature type="compositionally biased region" description="Acidic residues" evidence="11">
    <location>
        <begin position="57"/>
        <end position="72"/>
    </location>
</feature>
<dbReference type="GO" id="GO:0000462">
    <property type="term" value="P:maturation of SSU-rRNA from tricistronic rRNA transcript (SSU-rRNA, 5.8S rRNA, LSU-rRNA)"/>
    <property type="evidence" value="ECO:0007669"/>
    <property type="project" value="TreeGrafter"/>
</dbReference>
<dbReference type="InterPro" id="IPR027417">
    <property type="entry name" value="P-loop_NTPase"/>
</dbReference>
<comment type="subunit">
    <text evidence="4 10">Component of the ribosomal small subunit (SSU) processome composed of at least 40 protein subunits and snoRNA U3.</text>
</comment>
<keyword evidence="9 10" id="KW-0687">Ribonucleoprotein</keyword>
<evidence type="ECO:0000256" key="4">
    <source>
        <dbReference type="ARBA" id="ARBA00011192"/>
    </source>
</evidence>
<dbReference type="GO" id="GO:0034511">
    <property type="term" value="F:U3 snoRNA binding"/>
    <property type="evidence" value="ECO:0007669"/>
    <property type="project" value="InterPro"/>
</dbReference>
<dbReference type="PANTHER" id="PTHR12933">
    <property type="entry name" value="ORF PROTEIN-RELATED"/>
    <property type="match status" value="1"/>
</dbReference>
<keyword evidence="7 10" id="KW-0698">rRNA processing</keyword>
<dbReference type="InterPro" id="IPR053939">
    <property type="entry name" value="UTP25_C"/>
</dbReference>
<evidence type="ECO:0000256" key="1">
    <source>
        <dbReference type="ARBA" id="ARBA00002883"/>
    </source>
</evidence>
<evidence type="ECO:0000313" key="15">
    <source>
        <dbReference type="Proteomes" id="UP000095009"/>
    </source>
</evidence>
<proteinExistence type="inferred from homology"/>
<dbReference type="Gene3D" id="3.40.50.300">
    <property type="entry name" value="P-loop containing nucleotide triphosphate hydrolases"/>
    <property type="match status" value="1"/>
</dbReference>
<comment type="similarity">
    <text evidence="3 10">Belongs to the UTP25 family.</text>
</comment>
<sequence>MNRYPRSQGSASRGVSKHHQRSPVSSNSKSNSHDRSGPSKPNRTPNLSRHAVIQESENSEVEEDEEEEEEEETSSKQIGKPIEEGTEAYNALLVLLNSDHQKKKPLNRVKSSSKSNFSDANLTTNSDIIEGLVHTKEEEEDEDEEDEEDLDKMIKNNTVAVKEVDDTDIVDPFHWHFENPSTSVVSKNATSTAKWTSSRFTNELFGNGILSTPEDGSMVAKFLPNQKATLNQFKIKNRVFEPFQKFNGDRVTSTQDQLAAPLMSGLDVLLTNPDLTKQKEIRNLYCLHALDHIYKTRDKILKNNTKISAANLQANNNNAKLVEIGDEVRDQGFTRPKVLILLPTKNACYEVMNTIISLSGTDQQENKSRFKTAFFTDASPPETKPEDFRELFKGNTDDMFCLGVKFTRKSLKLYSSFYSSDLILASPLGLRLIVGNEGDKKRDFDFLSSIELTVVDQAHAMQMQSWENVEHIFKHLNLMPKESHGCDFSRVRPWYLEENARFLRQTIITTEFVSPEINSLFGKYCTNIGGKVKAKPIYPGVLTNFGVKIHQTFTRFSSPSPREDPDKRFKYFTTVVLPSLLRSDSYDGTLIFISSYMDFVRLRNYMDEQAMSFAAVCEYTSTPDVSRARTLFANGKKKIMLYTERFHHFRRYELRGVKNILMYSLPENPLFYREILKCAGISVLKESVHADMVRTKFVFSKWDALKLERIVGADKVAQLICQGDGEVFDFF</sequence>
<evidence type="ECO:0000256" key="3">
    <source>
        <dbReference type="ARBA" id="ARBA00009223"/>
    </source>
</evidence>
<dbReference type="GO" id="GO:0019843">
    <property type="term" value="F:rRNA binding"/>
    <property type="evidence" value="ECO:0007669"/>
    <property type="project" value="TreeGrafter"/>
</dbReference>
<reference evidence="14 15" key="1">
    <citation type="journal article" date="2016" name="Proc. Natl. Acad. Sci. U.S.A.">
        <title>Comparative genomics of biotechnologically important yeasts.</title>
        <authorList>
            <person name="Riley R."/>
            <person name="Haridas S."/>
            <person name="Wolfe K.H."/>
            <person name="Lopes M.R."/>
            <person name="Hittinger C.T."/>
            <person name="Goeker M."/>
            <person name="Salamov A.A."/>
            <person name="Wisecaver J.H."/>
            <person name="Long T.M."/>
            <person name="Calvey C.H."/>
            <person name="Aerts A.L."/>
            <person name="Barry K.W."/>
            <person name="Choi C."/>
            <person name="Clum A."/>
            <person name="Coughlan A.Y."/>
            <person name="Deshpande S."/>
            <person name="Douglass A.P."/>
            <person name="Hanson S.J."/>
            <person name="Klenk H.-P."/>
            <person name="LaButti K.M."/>
            <person name="Lapidus A."/>
            <person name="Lindquist E.A."/>
            <person name="Lipzen A.M."/>
            <person name="Meier-Kolthoff J.P."/>
            <person name="Ohm R.A."/>
            <person name="Otillar R.P."/>
            <person name="Pangilinan J.L."/>
            <person name="Peng Y."/>
            <person name="Rokas A."/>
            <person name="Rosa C.A."/>
            <person name="Scheuner C."/>
            <person name="Sibirny A.A."/>
            <person name="Slot J.C."/>
            <person name="Stielow J.B."/>
            <person name="Sun H."/>
            <person name="Kurtzman C.P."/>
            <person name="Blackwell M."/>
            <person name="Grigoriev I.V."/>
            <person name="Jeffries T.W."/>
        </authorList>
    </citation>
    <scope>NUCLEOTIDE SEQUENCE [LARGE SCALE GENOMIC DNA]</scope>
    <source>
        <strain evidence="14 15">DSM 6958</strain>
    </source>
</reference>
<dbReference type="OrthoDB" id="10264378at2759"/>
<comment type="subcellular location">
    <subcellularLocation>
        <location evidence="2 10">Nucleus</location>
        <location evidence="2 10">Nucleolus</location>
    </subcellularLocation>
</comment>
<evidence type="ECO:0000259" key="12">
    <source>
        <dbReference type="Pfam" id="PF06862"/>
    </source>
</evidence>
<evidence type="ECO:0000256" key="10">
    <source>
        <dbReference type="RuleBase" id="RU365070"/>
    </source>
</evidence>
<evidence type="ECO:0000256" key="5">
    <source>
        <dbReference type="ARBA" id="ARBA00015422"/>
    </source>
</evidence>
<dbReference type="Proteomes" id="UP000095009">
    <property type="component" value="Unassembled WGS sequence"/>
</dbReference>
<dbReference type="STRING" id="857566.A0A1E3PR18"/>
<evidence type="ECO:0000256" key="7">
    <source>
        <dbReference type="ARBA" id="ARBA00022552"/>
    </source>
</evidence>
<evidence type="ECO:0000313" key="14">
    <source>
        <dbReference type="EMBL" id="ODQ67287.1"/>
    </source>
</evidence>
<dbReference type="AlphaFoldDB" id="A0A1E3PR18"/>
<feature type="domain" description="UTP25 C-terminal" evidence="12">
    <location>
        <begin position="542"/>
        <end position="730"/>
    </location>
</feature>
<evidence type="ECO:0000256" key="9">
    <source>
        <dbReference type="ARBA" id="ARBA00023274"/>
    </source>
</evidence>
<accession>A0A1E3PR18</accession>
<feature type="region of interest" description="Disordered" evidence="11">
    <location>
        <begin position="1"/>
        <end position="84"/>
    </location>
</feature>
<gene>
    <name evidence="14" type="ORF">NADFUDRAFT_45433</name>
</gene>
<protein>
    <recommendedName>
        <fullName evidence="5 10">U3 small nucleolar RNA-associated protein 25</fullName>
        <shortName evidence="10">U3 snoRNA-associated protein 25</shortName>
    </recommendedName>
</protein>
<comment type="function">
    <text evidence="1 10">DEAD-box RNA helicase-like protein required for pre-18S rRNA processing, specifically at sites A0, A1, and A2.</text>
</comment>
<organism evidence="14 15">
    <name type="scientific">Nadsonia fulvescens var. elongata DSM 6958</name>
    <dbReference type="NCBI Taxonomy" id="857566"/>
    <lineage>
        <taxon>Eukaryota</taxon>
        <taxon>Fungi</taxon>
        <taxon>Dikarya</taxon>
        <taxon>Ascomycota</taxon>
        <taxon>Saccharomycotina</taxon>
        <taxon>Dipodascomycetes</taxon>
        <taxon>Dipodascales</taxon>
        <taxon>Dipodascales incertae sedis</taxon>
        <taxon>Nadsonia</taxon>
    </lineage>
</organism>
<keyword evidence="8 10" id="KW-0539">Nucleus</keyword>
<dbReference type="InterPro" id="IPR053940">
    <property type="entry name" value="UTP25_NTPase-like"/>
</dbReference>
<feature type="domain" description="UTP25 NTP hydrolase-like" evidence="13">
    <location>
        <begin position="267"/>
        <end position="532"/>
    </location>
</feature>
<dbReference type="Pfam" id="PF22916">
    <property type="entry name" value="UTP25_NTPase-like"/>
    <property type="match status" value="1"/>
</dbReference>